<protein>
    <submittedName>
        <fullName evidence="1">Uncharacterized protein</fullName>
    </submittedName>
</protein>
<dbReference type="AlphaFoldDB" id="A0AAD6ZUC0"/>
<gene>
    <name evidence="1" type="ORF">DFH08DRAFT_812875</name>
</gene>
<proteinExistence type="predicted"/>
<name>A0AAD6ZUC0_9AGAR</name>
<keyword evidence="2" id="KW-1185">Reference proteome</keyword>
<comment type="caution">
    <text evidence="1">The sequence shown here is derived from an EMBL/GenBank/DDBJ whole genome shotgun (WGS) entry which is preliminary data.</text>
</comment>
<evidence type="ECO:0000313" key="2">
    <source>
        <dbReference type="Proteomes" id="UP001218218"/>
    </source>
</evidence>
<accession>A0AAD6ZUC0</accession>
<evidence type="ECO:0000313" key="1">
    <source>
        <dbReference type="EMBL" id="KAJ7337553.1"/>
    </source>
</evidence>
<sequence length="290" mass="31536">MSPGGFKPPTLPSFFNITLQGKEASCILHGSVIAWVVGWIGGLDFGEGQDNERMEVKVNAHQLVSQPHPPSQRNSKCLQKPQKKKCTLYTSIERWVSALQEEKNNHPITNVPGRIQTTDSPIGYGVANLEEASLCTPRGCGCLGDGLDRKDGVKVDAIQTTNSPLNNLSAYTSRRERGHQVYSMGTRCLPLVLCVAKLENINKLSQKFDGNLGTEAQLHTNRKDATVTAPNCAGDSMAPGVFEPPTLGIFCFGCHSARKPTSPLAWLGSGHRIESKHQNQIKLAQKRGVP</sequence>
<dbReference type="EMBL" id="JARIHO010000029">
    <property type="protein sequence ID" value="KAJ7337553.1"/>
    <property type="molecule type" value="Genomic_DNA"/>
</dbReference>
<dbReference type="Proteomes" id="UP001218218">
    <property type="component" value="Unassembled WGS sequence"/>
</dbReference>
<organism evidence="1 2">
    <name type="scientific">Mycena albidolilacea</name>
    <dbReference type="NCBI Taxonomy" id="1033008"/>
    <lineage>
        <taxon>Eukaryota</taxon>
        <taxon>Fungi</taxon>
        <taxon>Dikarya</taxon>
        <taxon>Basidiomycota</taxon>
        <taxon>Agaricomycotina</taxon>
        <taxon>Agaricomycetes</taxon>
        <taxon>Agaricomycetidae</taxon>
        <taxon>Agaricales</taxon>
        <taxon>Marasmiineae</taxon>
        <taxon>Mycenaceae</taxon>
        <taxon>Mycena</taxon>
    </lineage>
</organism>
<reference evidence="1" key="1">
    <citation type="submission" date="2023-03" db="EMBL/GenBank/DDBJ databases">
        <title>Massive genome expansion in bonnet fungi (Mycena s.s.) driven by repeated elements and novel gene families across ecological guilds.</title>
        <authorList>
            <consortium name="Lawrence Berkeley National Laboratory"/>
            <person name="Harder C.B."/>
            <person name="Miyauchi S."/>
            <person name="Viragh M."/>
            <person name="Kuo A."/>
            <person name="Thoen E."/>
            <person name="Andreopoulos B."/>
            <person name="Lu D."/>
            <person name="Skrede I."/>
            <person name="Drula E."/>
            <person name="Henrissat B."/>
            <person name="Morin E."/>
            <person name="Kohler A."/>
            <person name="Barry K."/>
            <person name="LaButti K."/>
            <person name="Morin E."/>
            <person name="Salamov A."/>
            <person name="Lipzen A."/>
            <person name="Mereny Z."/>
            <person name="Hegedus B."/>
            <person name="Baldrian P."/>
            <person name="Stursova M."/>
            <person name="Weitz H."/>
            <person name="Taylor A."/>
            <person name="Grigoriev I.V."/>
            <person name="Nagy L.G."/>
            <person name="Martin F."/>
            <person name="Kauserud H."/>
        </authorList>
    </citation>
    <scope>NUCLEOTIDE SEQUENCE</scope>
    <source>
        <strain evidence="1">CBHHK002</strain>
    </source>
</reference>